<accession>A0A8E7B578</accession>
<keyword evidence="2" id="KW-0808">Transferase</keyword>
<dbReference type="KEGG" id="mrtj:KHC33_14460"/>
<dbReference type="InterPro" id="IPR036425">
    <property type="entry name" value="MoaB/Mog-like_dom_sf"/>
</dbReference>
<dbReference type="GO" id="GO:0005829">
    <property type="term" value="C:cytosol"/>
    <property type="evidence" value="ECO:0007669"/>
    <property type="project" value="TreeGrafter"/>
</dbReference>
<dbReference type="EMBL" id="CP075546">
    <property type="protein sequence ID" value="QVV90651.1"/>
    <property type="molecule type" value="Genomic_DNA"/>
</dbReference>
<dbReference type="Gene3D" id="3.40.980.10">
    <property type="entry name" value="MoaB/Mog-like domain"/>
    <property type="match status" value="1"/>
</dbReference>
<dbReference type="Pfam" id="PF03453">
    <property type="entry name" value="MoeA_N"/>
    <property type="match status" value="1"/>
</dbReference>
<dbReference type="InterPro" id="IPR001453">
    <property type="entry name" value="MoaB/Mog_dom"/>
</dbReference>
<keyword evidence="3" id="KW-1185">Reference proteome</keyword>
<dbReference type="GO" id="GO:0061599">
    <property type="term" value="F:molybdopterin molybdotransferase activity"/>
    <property type="evidence" value="ECO:0007669"/>
    <property type="project" value="TreeGrafter"/>
</dbReference>
<name>A0A8E7B578_9EURY</name>
<dbReference type="Proteomes" id="UP000680656">
    <property type="component" value="Chromosome"/>
</dbReference>
<dbReference type="Gene3D" id="2.40.340.10">
    <property type="entry name" value="MoeA, C-terminal, domain IV"/>
    <property type="match status" value="1"/>
</dbReference>
<dbReference type="NCBIfam" id="TIGR00177">
    <property type="entry name" value="molyb_syn"/>
    <property type="match status" value="1"/>
</dbReference>
<feature type="domain" description="MoaB/Mog" evidence="1">
    <location>
        <begin position="170"/>
        <end position="307"/>
    </location>
</feature>
<dbReference type="InterPro" id="IPR005110">
    <property type="entry name" value="MoeA_linker/N"/>
</dbReference>
<dbReference type="PANTHER" id="PTHR10192:SF16">
    <property type="entry name" value="MOLYBDOPTERIN MOLYBDENUMTRANSFERASE"/>
    <property type="match status" value="1"/>
</dbReference>
<dbReference type="SUPFAM" id="SSF63882">
    <property type="entry name" value="MoeA N-terminal region -like"/>
    <property type="match status" value="1"/>
</dbReference>
<evidence type="ECO:0000313" key="3">
    <source>
        <dbReference type="Proteomes" id="UP000680656"/>
    </source>
</evidence>
<organism evidence="2 3">
    <name type="scientific">Methanospirillum purgamenti</name>
    <dbReference type="NCBI Taxonomy" id="2834276"/>
    <lineage>
        <taxon>Archaea</taxon>
        <taxon>Methanobacteriati</taxon>
        <taxon>Methanobacteriota</taxon>
        <taxon>Stenosarchaea group</taxon>
        <taxon>Methanomicrobia</taxon>
        <taxon>Methanomicrobiales</taxon>
        <taxon>Methanospirillaceae</taxon>
        <taxon>Methanospirillum</taxon>
    </lineage>
</organism>
<dbReference type="AlphaFoldDB" id="A0A8E7B578"/>
<reference evidence="2 3" key="1">
    <citation type="submission" date="2021-05" db="EMBL/GenBank/DDBJ databases">
        <title>A novel Methanospirillum isolate from a pyrite-forming mixed culture.</title>
        <authorList>
            <person name="Bunk B."/>
            <person name="Sproer C."/>
            <person name="Spring S."/>
            <person name="Pester M."/>
        </authorList>
    </citation>
    <scope>NUCLEOTIDE SEQUENCE [LARGE SCALE GENOMIC DNA]</scope>
    <source>
        <strain evidence="2 3">J.3.6.1-F.2.7.3</strain>
    </source>
</reference>
<dbReference type="InterPro" id="IPR036135">
    <property type="entry name" value="MoeA_linker/N_sf"/>
</dbReference>
<dbReference type="InterPro" id="IPR036688">
    <property type="entry name" value="MoeA_C_domain_IV_sf"/>
</dbReference>
<evidence type="ECO:0000259" key="1">
    <source>
        <dbReference type="SMART" id="SM00852"/>
    </source>
</evidence>
<gene>
    <name evidence="2" type="ORF">KHC33_14460</name>
</gene>
<dbReference type="GO" id="GO:0006777">
    <property type="term" value="P:Mo-molybdopterin cofactor biosynthetic process"/>
    <property type="evidence" value="ECO:0007669"/>
    <property type="project" value="TreeGrafter"/>
</dbReference>
<proteinExistence type="predicted"/>
<dbReference type="CDD" id="cd00887">
    <property type="entry name" value="MoeA"/>
    <property type="match status" value="1"/>
</dbReference>
<dbReference type="SMART" id="SM00852">
    <property type="entry name" value="MoCF_biosynth"/>
    <property type="match status" value="1"/>
</dbReference>
<dbReference type="InterPro" id="IPR038987">
    <property type="entry name" value="MoeA-like"/>
</dbReference>
<sequence>MPRITSLNELLPFNEAKNILLQSFSKPMTLKKIPTIHASGHTLSQPVYSNRTNPPVLLSGPDGIAVKSIETLLASQKNPVLVNAVRVNTGMPMPEGYDAVIMIEEVTEIEESCFRIHTPVTPYQNTISQGIDIQKGDIVLDAGHAINSFDIGALLSYGILEVPVLHIQVGLIATGDEIIPLQKIPLPGQIVDSNSHMIASYLEEIGITPVFGQVVPDDPTSITEEIEKIIDKCDLVLIFGGSSAGSKDFTVDAIADGGELMFHGVGMAPGKPVSLSSMHGKPVIGMPGPSIGSLIVLYEMIYPLLTNWGLPIPPSVHVKGKLMETVLPFPGFDLFLMMKVTMNDGVNEITPVPRVFGHMMGVRANAILHVNEGSESLEKGSFVSVKMTRIR</sequence>
<dbReference type="PANTHER" id="PTHR10192">
    <property type="entry name" value="MOLYBDOPTERIN BIOSYNTHESIS PROTEIN"/>
    <property type="match status" value="1"/>
</dbReference>
<dbReference type="SUPFAM" id="SSF53218">
    <property type="entry name" value="Molybdenum cofactor biosynthesis proteins"/>
    <property type="match status" value="1"/>
</dbReference>
<dbReference type="Pfam" id="PF00994">
    <property type="entry name" value="MoCF_biosynth"/>
    <property type="match status" value="1"/>
</dbReference>
<dbReference type="Gene3D" id="3.90.105.10">
    <property type="entry name" value="Molybdopterin biosynthesis moea protein, domain 2"/>
    <property type="match status" value="1"/>
</dbReference>
<evidence type="ECO:0000313" key="2">
    <source>
        <dbReference type="EMBL" id="QVV90651.1"/>
    </source>
</evidence>
<protein>
    <submittedName>
        <fullName evidence="2">Molybdopterin molybdotransferase MoeA</fullName>
    </submittedName>
</protein>
<dbReference type="Gene3D" id="2.170.190.11">
    <property type="entry name" value="Molybdopterin biosynthesis moea protein, domain 3"/>
    <property type="match status" value="1"/>
</dbReference>